<organism evidence="2 3">
    <name type="scientific">Sphingobacterium siyangense</name>
    <dbReference type="NCBI Taxonomy" id="459529"/>
    <lineage>
        <taxon>Bacteria</taxon>
        <taxon>Pseudomonadati</taxon>
        <taxon>Bacteroidota</taxon>
        <taxon>Sphingobacteriia</taxon>
        <taxon>Sphingobacteriales</taxon>
        <taxon>Sphingobacteriaceae</taxon>
        <taxon>Sphingobacterium</taxon>
    </lineage>
</organism>
<protein>
    <submittedName>
        <fullName evidence="2">Uncharacterized protein</fullName>
    </submittedName>
</protein>
<reference evidence="2 3" key="1">
    <citation type="submission" date="2016-07" db="EMBL/GenBank/DDBJ databases">
        <title>Genome analysis of Sphingobacterium siyangense T12B17.</title>
        <authorList>
            <person name="Xu D."/>
            <person name="Su Y."/>
            <person name="Zheng S."/>
        </authorList>
    </citation>
    <scope>NUCLEOTIDE SEQUENCE [LARGE SCALE GENOMIC DNA]</scope>
    <source>
        <strain evidence="2 3">T12B17</strain>
    </source>
</reference>
<feature type="region of interest" description="Disordered" evidence="1">
    <location>
        <begin position="53"/>
        <end position="114"/>
    </location>
</feature>
<evidence type="ECO:0000256" key="1">
    <source>
        <dbReference type="SAM" id="MobiDB-lite"/>
    </source>
</evidence>
<dbReference type="RefSeq" id="WP_075992341.1">
    <property type="nucleotide sequence ID" value="NZ_DALZSL010000004.1"/>
</dbReference>
<accession>A0A420FG82</accession>
<proteinExistence type="predicted"/>
<comment type="caution">
    <text evidence="2">The sequence shown here is derived from an EMBL/GenBank/DDBJ whole genome shotgun (WGS) entry which is preliminary data.</text>
</comment>
<sequence>MITLKNTRLLVATLFALFVGAFFVVKAMNKKEAPTAKKLVEYVYFQFDSSGQPMPIADPDQNKHEEGSNPYNCPNLSGPICSSGYAESDLEQDTNGDWVPKSTATPHDIRRYSN</sequence>
<gene>
    <name evidence="2" type="ORF">BCY89_17365</name>
</gene>
<evidence type="ECO:0000313" key="2">
    <source>
        <dbReference type="EMBL" id="RKF31918.1"/>
    </source>
</evidence>
<dbReference type="Proteomes" id="UP000286402">
    <property type="component" value="Unassembled WGS sequence"/>
</dbReference>
<evidence type="ECO:0000313" key="3">
    <source>
        <dbReference type="Proteomes" id="UP000286402"/>
    </source>
</evidence>
<keyword evidence="3" id="KW-1185">Reference proteome</keyword>
<dbReference type="AlphaFoldDB" id="A0A420FG82"/>
<dbReference type="EMBL" id="MCAQ01000028">
    <property type="protein sequence ID" value="RKF31918.1"/>
    <property type="molecule type" value="Genomic_DNA"/>
</dbReference>
<name>A0A420FG82_9SPHI</name>